<gene>
    <name evidence="8" type="ORF">BSCA_1732</name>
</gene>
<proteinExistence type="inferred from homology"/>
<dbReference type="Proteomes" id="UP000029033">
    <property type="component" value="Unassembled WGS sequence"/>
</dbReference>
<protein>
    <recommendedName>
        <fullName evidence="3">beta-mannosidase</fullName>
        <ecNumber evidence="3">3.2.1.25</ecNumber>
    </recommendedName>
</protein>
<feature type="domain" description="Glycoside hydrolase family 2 immunoglobulin-like beta-sandwich" evidence="6">
    <location>
        <begin position="204"/>
        <end position="306"/>
    </location>
</feature>
<dbReference type="Gene3D" id="3.20.20.80">
    <property type="entry name" value="Glycosidases"/>
    <property type="match status" value="1"/>
</dbReference>
<dbReference type="EMBL" id="JGZO01000007">
    <property type="protein sequence ID" value="KFI94521.1"/>
    <property type="molecule type" value="Genomic_DNA"/>
</dbReference>
<evidence type="ECO:0000256" key="3">
    <source>
        <dbReference type="ARBA" id="ARBA00012754"/>
    </source>
</evidence>
<evidence type="ECO:0000256" key="4">
    <source>
        <dbReference type="ARBA" id="ARBA00022801"/>
    </source>
</evidence>
<accession>A0A087DG71</accession>
<comment type="similarity">
    <text evidence="2">Belongs to the glycosyl hydrolase 2 family.</text>
</comment>
<dbReference type="EC" id="3.2.1.25" evidence="3"/>
<dbReference type="GO" id="GO:0005975">
    <property type="term" value="P:carbohydrate metabolic process"/>
    <property type="evidence" value="ECO:0007669"/>
    <property type="project" value="InterPro"/>
</dbReference>
<dbReference type="PANTHER" id="PTHR43730">
    <property type="entry name" value="BETA-MANNOSIDASE"/>
    <property type="match status" value="1"/>
</dbReference>
<dbReference type="GO" id="GO:0006516">
    <property type="term" value="P:glycoprotein catabolic process"/>
    <property type="evidence" value="ECO:0007669"/>
    <property type="project" value="TreeGrafter"/>
</dbReference>
<dbReference type="GO" id="GO:0004567">
    <property type="term" value="F:beta-mannosidase activity"/>
    <property type="evidence" value="ECO:0007669"/>
    <property type="project" value="UniProtKB-EC"/>
</dbReference>
<evidence type="ECO:0000259" key="7">
    <source>
        <dbReference type="Pfam" id="PF22666"/>
    </source>
</evidence>
<name>A0A087DG71_9BIFI</name>
<evidence type="ECO:0000313" key="8">
    <source>
        <dbReference type="EMBL" id="KFI94521.1"/>
    </source>
</evidence>
<dbReference type="RefSeq" id="WP_144414457.1">
    <property type="nucleotide sequence ID" value="NZ_CAUPKV010000004.1"/>
</dbReference>
<keyword evidence="9" id="KW-1185">Reference proteome</keyword>
<dbReference type="InterPro" id="IPR013783">
    <property type="entry name" value="Ig-like_fold"/>
</dbReference>
<evidence type="ECO:0000313" key="9">
    <source>
        <dbReference type="Proteomes" id="UP000029033"/>
    </source>
</evidence>
<dbReference type="PANTHER" id="PTHR43730:SF1">
    <property type="entry name" value="BETA-MANNOSIDASE"/>
    <property type="match status" value="1"/>
</dbReference>
<dbReference type="STRING" id="158787.BSCA_1732"/>
<comment type="catalytic activity">
    <reaction evidence="1">
        <text>Hydrolysis of terminal, non-reducing beta-D-mannose residues in beta-D-mannosides.</text>
        <dbReference type="EC" id="3.2.1.25"/>
    </reaction>
</comment>
<keyword evidence="5 8" id="KW-0326">Glycosidase</keyword>
<dbReference type="SUPFAM" id="SSF49303">
    <property type="entry name" value="beta-Galactosidase/glucuronidase domain"/>
    <property type="match status" value="1"/>
</dbReference>
<dbReference type="InterPro" id="IPR006102">
    <property type="entry name" value="Ig-like_GH2"/>
</dbReference>
<sequence>MPAPISRIPDTFHAFAEDGWTLRALNPDAAPAELRPTLERGIPARVPGEAIVDLRRAGMIPDPFDADNETALQWIGDIDWCFTHEFEWHDDGSDRHDLVAYGLDTIAQIRLNGRPAGHSENFFRTWRWDVRGLLREGRNEIEISFTSPVAYTDLRERRTGYYPHAGHAFNQIRKPGYAFGWDWGIDAANSGIWRPIGLDSWSGARIDEVRTATAIDPDGTGRVTVTVGVERALSAKLTTGPGARDNGPVSVTVTLAREGFSTSVTAVIEPTRTTASVELRVPGAELWWPRGYGEQPLYDLTVLLNGAVEAAVDAVQAAPPTSAVRRERIGLRTVDVETAADAVGRPFRFVVNGVPIHARGYNWIPDHAFISQVGERDYRRGMRDLTESNANMVRVWGGGIYESDLFYDLADELGVLVWQDFALACASYPEDAEMRAEIEAEAREQIVRLMPHPSLALWNGSNECRQAYAGWDGYRQDLRDDDAPAGALGYGERGWGDLYYERMLPGLLERLDPSRYYLPSSPMSLTDYAPVNLDTDGTTHIWDIWNAADYHDYARYTPRFADEFGYQAPPSWSTLTRVVHDEPLDPFGAQMLVHQKASLGNEKLALGMRSHLTAGRFHDVHANGDGTYGWLTGTDHWADIEDWHWACQLQQAQAIRFGISHMRAVEPVNAGALVWQLNDSWPVISWAAVDSDGHRKPMWYAARDCFRSRFAVIRPICAHPKPILSWERVMPEPDSLELVAVNDTRVPWHGAWRVHLVSIHTGEELALREYPMTIAAGGVNRVVLDAELGAGLGSADAVLVADPVPVIPVAGDAGMTGVDPAQDFARVIHDPAEVVDQHLDAEPFAATARACDGGYAVRVTARRYVRDLFCMADKADPLAGADRGMISLLPGESADLFVHSSVPGLEAALTASNVLRCANDLKRG</sequence>
<dbReference type="InterPro" id="IPR050887">
    <property type="entry name" value="Beta-mannosidase_GH2"/>
</dbReference>
<dbReference type="SUPFAM" id="SSF51445">
    <property type="entry name" value="(Trans)glycosidases"/>
    <property type="match status" value="1"/>
</dbReference>
<dbReference type="Gene3D" id="2.60.120.260">
    <property type="entry name" value="Galactose-binding domain-like"/>
    <property type="match status" value="1"/>
</dbReference>
<keyword evidence="4 8" id="KW-0378">Hydrolase</keyword>
<dbReference type="InterPro" id="IPR036156">
    <property type="entry name" value="Beta-gal/glucu_dom_sf"/>
</dbReference>
<dbReference type="eggNOG" id="COG3250">
    <property type="taxonomic scope" value="Bacteria"/>
</dbReference>
<feature type="domain" description="Beta-mannosidase-like galactose-binding" evidence="7">
    <location>
        <begin position="41"/>
        <end position="194"/>
    </location>
</feature>
<evidence type="ECO:0000256" key="1">
    <source>
        <dbReference type="ARBA" id="ARBA00000829"/>
    </source>
</evidence>
<dbReference type="InterPro" id="IPR017853">
    <property type="entry name" value="GH"/>
</dbReference>
<organism evidence="8 9">
    <name type="scientific">Bifidobacterium scardovii</name>
    <dbReference type="NCBI Taxonomy" id="158787"/>
    <lineage>
        <taxon>Bacteria</taxon>
        <taxon>Bacillati</taxon>
        <taxon>Actinomycetota</taxon>
        <taxon>Actinomycetes</taxon>
        <taxon>Bifidobacteriales</taxon>
        <taxon>Bifidobacteriaceae</taxon>
        <taxon>Bifidobacterium</taxon>
    </lineage>
</organism>
<dbReference type="SUPFAM" id="SSF49785">
    <property type="entry name" value="Galactose-binding domain-like"/>
    <property type="match status" value="1"/>
</dbReference>
<dbReference type="Pfam" id="PF00703">
    <property type="entry name" value="Glyco_hydro_2"/>
    <property type="match status" value="1"/>
</dbReference>
<comment type="caution">
    <text evidence="8">The sequence shown here is derived from an EMBL/GenBank/DDBJ whole genome shotgun (WGS) entry which is preliminary data.</text>
</comment>
<dbReference type="AlphaFoldDB" id="A0A087DG71"/>
<dbReference type="InterPro" id="IPR054593">
    <property type="entry name" value="Beta-mannosidase-like_N2"/>
</dbReference>
<dbReference type="Pfam" id="PF22666">
    <property type="entry name" value="Glyco_hydro_2_N2"/>
    <property type="match status" value="1"/>
</dbReference>
<evidence type="ECO:0000256" key="2">
    <source>
        <dbReference type="ARBA" id="ARBA00007401"/>
    </source>
</evidence>
<dbReference type="InterPro" id="IPR008979">
    <property type="entry name" value="Galactose-bd-like_sf"/>
</dbReference>
<evidence type="ECO:0000256" key="5">
    <source>
        <dbReference type="ARBA" id="ARBA00023295"/>
    </source>
</evidence>
<dbReference type="Gene3D" id="2.60.40.10">
    <property type="entry name" value="Immunoglobulins"/>
    <property type="match status" value="1"/>
</dbReference>
<evidence type="ECO:0000259" key="6">
    <source>
        <dbReference type="Pfam" id="PF00703"/>
    </source>
</evidence>
<dbReference type="OrthoDB" id="9758603at2"/>
<reference evidence="8 9" key="1">
    <citation type="submission" date="2014-03" db="EMBL/GenBank/DDBJ databases">
        <title>Genomics of Bifidobacteria.</title>
        <authorList>
            <person name="Ventura M."/>
            <person name="Milani C."/>
            <person name="Lugli G.A."/>
        </authorList>
    </citation>
    <scope>NUCLEOTIDE SEQUENCE [LARGE SCALE GENOMIC DNA]</scope>
    <source>
        <strain evidence="8 9">LMG 21589</strain>
    </source>
</reference>
<dbReference type="GeneID" id="85166244"/>
<dbReference type="FunFam" id="3.20.20.80:FF:000050">
    <property type="entry name" value="Beta-mannosidase B"/>
    <property type="match status" value="1"/>
</dbReference>